<dbReference type="PANTHER" id="PTHR11019">
    <property type="entry name" value="HTH-TYPE TRANSCRIPTIONAL REGULATOR NIMR"/>
    <property type="match status" value="1"/>
</dbReference>
<organism evidence="4 5">
    <name type="scientific">Paracoccus aerius</name>
    <dbReference type="NCBI Taxonomy" id="1915382"/>
    <lineage>
        <taxon>Bacteria</taxon>
        <taxon>Pseudomonadati</taxon>
        <taxon>Pseudomonadota</taxon>
        <taxon>Alphaproteobacteria</taxon>
        <taxon>Rhodobacterales</taxon>
        <taxon>Paracoccaceae</taxon>
        <taxon>Paracoccus</taxon>
    </lineage>
</organism>
<accession>A0ABS1S6F2</accession>
<protein>
    <submittedName>
        <fullName evidence="4">Helix-turn-helix domain-containing protein</fullName>
    </submittedName>
</protein>
<reference evidence="4 5" key="1">
    <citation type="submission" date="2021-01" db="EMBL/GenBank/DDBJ databases">
        <title>011410 draft genome.</title>
        <authorList>
            <person name="Lang L."/>
        </authorList>
    </citation>
    <scope>NUCLEOTIDE SEQUENCE [LARGE SCALE GENOMIC DNA]</scope>
    <source>
        <strain evidence="4 5">KCTC 42845</strain>
    </source>
</reference>
<dbReference type="SUPFAM" id="SSF46689">
    <property type="entry name" value="Homeodomain-like"/>
    <property type="match status" value="1"/>
</dbReference>
<sequence>MTAPSIPEAVPAGPGLAASAPAKPVSAAFGMRPALREGRPVARQAGMRLLPLQAFIWGSRAMPPQPRTRTDHTLIWVTEGRVQLDFPRDHFVLRAGDLRHIPAGTAFAAIPSAGARGHVTLISVALAAGAQPPLPERGLGAHVGTHAAQLEATLHELAVETANPDPGALSCLMNLLSLRLGQLMPDRPPETTDEVAPDLPLIERFLALAEQQLGSARSVAELASDLGSTTGTLDQACLAARGKRAVELIHDLQLERAADLLRHSNRPTMRIAAELGYSSHAHFIRSFVAATGRTPDAFRAQAC</sequence>
<comment type="caution">
    <text evidence="4">The sequence shown here is derived from an EMBL/GenBank/DDBJ whole genome shotgun (WGS) entry which is preliminary data.</text>
</comment>
<dbReference type="InterPro" id="IPR011051">
    <property type="entry name" value="RmlC_Cupin_sf"/>
</dbReference>
<keyword evidence="5" id="KW-1185">Reference proteome</keyword>
<dbReference type="Gene3D" id="1.10.10.60">
    <property type="entry name" value="Homeodomain-like"/>
    <property type="match status" value="1"/>
</dbReference>
<evidence type="ECO:0000313" key="4">
    <source>
        <dbReference type="EMBL" id="MBL3674312.1"/>
    </source>
</evidence>
<keyword evidence="1" id="KW-0805">Transcription regulation</keyword>
<evidence type="ECO:0000259" key="3">
    <source>
        <dbReference type="PROSITE" id="PS01124"/>
    </source>
</evidence>
<dbReference type="InterPro" id="IPR018060">
    <property type="entry name" value="HTH_AraC"/>
</dbReference>
<dbReference type="SMART" id="SM00342">
    <property type="entry name" value="HTH_ARAC"/>
    <property type="match status" value="1"/>
</dbReference>
<dbReference type="Gene3D" id="2.60.120.10">
    <property type="entry name" value="Jelly Rolls"/>
    <property type="match status" value="1"/>
</dbReference>
<evidence type="ECO:0000313" key="5">
    <source>
        <dbReference type="Proteomes" id="UP000644749"/>
    </source>
</evidence>
<dbReference type="InterPro" id="IPR009057">
    <property type="entry name" value="Homeodomain-like_sf"/>
</dbReference>
<dbReference type="Proteomes" id="UP000644749">
    <property type="component" value="Unassembled WGS sequence"/>
</dbReference>
<evidence type="ECO:0000256" key="1">
    <source>
        <dbReference type="ARBA" id="ARBA00023015"/>
    </source>
</evidence>
<proteinExistence type="predicted"/>
<keyword evidence="2" id="KW-0804">Transcription</keyword>
<dbReference type="SUPFAM" id="SSF51182">
    <property type="entry name" value="RmlC-like cupins"/>
    <property type="match status" value="1"/>
</dbReference>
<dbReference type="InterPro" id="IPR014710">
    <property type="entry name" value="RmlC-like_jellyroll"/>
</dbReference>
<dbReference type="Pfam" id="PF12833">
    <property type="entry name" value="HTH_18"/>
    <property type="match status" value="1"/>
</dbReference>
<feature type="domain" description="HTH araC/xylS-type" evidence="3">
    <location>
        <begin position="203"/>
        <end position="301"/>
    </location>
</feature>
<name>A0ABS1S6F2_9RHOB</name>
<evidence type="ECO:0000256" key="2">
    <source>
        <dbReference type="ARBA" id="ARBA00023163"/>
    </source>
</evidence>
<gene>
    <name evidence="4" type="ORF">JL111_12530</name>
</gene>
<dbReference type="RefSeq" id="WP_202380179.1">
    <property type="nucleotide sequence ID" value="NZ_BNCL01000009.1"/>
</dbReference>
<dbReference type="PANTHER" id="PTHR11019:SF199">
    <property type="entry name" value="HTH-TYPE TRANSCRIPTIONAL REGULATOR NIMR"/>
    <property type="match status" value="1"/>
</dbReference>
<dbReference type="EMBL" id="JAESHT010000010">
    <property type="protein sequence ID" value="MBL3674312.1"/>
    <property type="molecule type" value="Genomic_DNA"/>
</dbReference>
<dbReference type="PROSITE" id="PS01124">
    <property type="entry name" value="HTH_ARAC_FAMILY_2"/>
    <property type="match status" value="1"/>
</dbReference>